<protein>
    <recommendedName>
        <fullName evidence="4">EF-hand domain-containing protein</fullName>
    </recommendedName>
</protein>
<dbReference type="Proteomes" id="UP000077051">
    <property type="component" value="Unassembled WGS sequence"/>
</dbReference>
<feature type="region of interest" description="Disordered" evidence="3">
    <location>
        <begin position="2685"/>
        <end position="2704"/>
    </location>
</feature>
<proteinExistence type="predicted"/>
<dbReference type="GO" id="GO:0005737">
    <property type="term" value="C:cytoplasm"/>
    <property type="evidence" value="ECO:0007669"/>
    <property type="project" value="TreeGrafter"/>
</dbReference>
<dbReference type="VEuPathDB" id="FungiDB:MUCCIDRAFT_158007"/>
<feature type="compositionally biased region" description="Polar residues" evidence="3">
    <location>
        <begin position="1146"/>
        <end position="1167"/>
    </location>
</feature>
<feature type="compositionally biased region" description="Low complexity" evidence="3">
    <location>
        <begin position="3137"/>
        <end position="3148"/>
    </location>
</feature>
<dbReference type="STRING" id="747725.A0A162ZTN4"/>
<feature type="compositionally biased region" description="Basic and acidic residues" evidence="3">
    <location>
        <begin position="138"/>
        <end position="149"/>
    </location>
</feature>
<dbReference type="PANTHER" id="PTHR23348">
    <property type="entry name" value="PERIAXIN/AHNAK"/>
    <property type="match status" value="1"/>
</dbReference>
<feature type="compositionally biased region" description="Basic and acidic residues" evidence="3">
    <location>
        <begin position="288"/>
        <end position="304"/>
    </location>
</feature>
<feature type="compositionally biased region" description="Basic and acidic residues" evidence="3">
    <location>
        <begin position="3041"/>
        <end position="3061"/>
    </location>
</feature>
<feature type="compositionally biased region" description="Polar residues" evidence="3">
    <location>
        <begin position="3065"/>
        <end position="3075"/>
    </location>
</feature>
<feature type="region of interest" description="Disordered" evidence="3">
    <location>
        <begin position="2826"/>
        <end position="2852"/>
    </location>
</feature>
<feature type="region of interest" description="Disordered" evidence="3">
    <location>
        <begin position="753"/>
        <end position="924"/>
    </location>
</feature>
<feature type="compositionally biased region" description="Polar residues" evidence="3">
    <location>
        <begin position="839"/>
        <end position="862"/>
    </location>
</feature>
<dbReference type="EMBL" id="AMYB01000001">
    <property type="protein sequence ID" value="OAD07747.1"/>
    <property type="molecule type" value="Genomic_DNA"/>
</dbReference>
<dbReference type="OrthoDB" id="2288475at2759"/>
<evidence type="ECO:0000313" key="6">
    <source>
        <dbReference type="Proteomes" id="UP000077051"/>
    </source>
</evidence>
<comment type="caution">
    <text evidence="5">The sequence shown here is derived from an EMBL/GenBank/DDBJ whole genome shotgun (WGS) entry which is preliminary data.</text>
</comment>
<feature type="compositionally biased region" description="Polar residues" evidence="3">
    <location>
        <begin position="813"/>
        <end position="832"/>
    </location>
</feature>
<dbReference type="Gene3D" id="1.10.238.10">
    <property type="entry name" value="EF-hand"/>
    <property type="match status" value="1"/>
</dbReference>
<evidence type="ECO:0000256" key="1">
    <source>
        <dbReference type="ARBA" id="ARBA00004123"/>
    </source>
</evidence>
<feature type="compositionally biased region" description="Polar residues" evidence="3">
    <location>
        <begin position="505"/>
        <end position="516"/>
    </location>
</feature>
<dbReference type="GO" id="GO:0005509">
    <property type="term" value="F:calcium ion binding"/>
    <property type="evidence" value="ECO:0007669"/>
    <property type="project" value="InterPro"/>
</dbReference>
<feature type="compositionally biased region" description="Low complexity" evidence="3">
    <location>
        <begin position="349"/>
        <end position="358"/>
    </location>
</feature>
<feature type="compositionally biased region" description="Basic and acidic residues" evidence="3">
    <location>
        <begin position="627"/>
        <end position="637"/>
    </location>
</feature>
<feature type="region of interest" description="Disordered" evidence="3">
    <location>
        <begin position="1629"/>
        <end position="1654"/>
    </location>
</feature>
<feature type="region of interest" description="Disordered" evidence="3">
    <location>
        <begin position="349"/>
        <end position="609"/>
    </location>
</feature>
<dbReference type="PROSITE" id="PS50222">
    <property type="entry name" value="EF_HAND_2"/>
    <property type="match status" value="1"/>
</dbReference>
<keyword evidence="6" id="KW-1185">Reference proteome</keyword>
<dbReference type="InterPro" id="IPR011992">
    <property type="entry name" value="EF-hand-dom_pair"/>
</dbReference>
<comment type="subcellular location">
    <subcellularLocation>
        <location evidence="1">Nucleus</location>
    </subcellularLocation>
</comment>
<accession>A0A162ZTN4</accession>
<gene>
    <name evidence="5" type="ORF">MUCCIDRAFT_158007</name>
</gene>
<dbReference type="GO" id="GO:0043484">
    <property type="term" value="P:regulation of RNA splicing"/>
    <property type="evidence" value="ECO:0007669"/>
    <property type="project" value="TreeGrafter"/>
</dbReference>
<feature type="compositionally biased region" description="Polar residues" evidence="3">
    <location>
        <begin position="2397"/>
        <end position="2406"/>
    </location>
</feature>
<feature type="compositionally biased region" description="Basic and acidic residues" evidence="3">
    <location>
        <begin position="479"/>
        <end position="491"/>
    </location>
</feature>
<feature type="compositionally biased region" description="Polar residues" evidence="3">
    <location>
        <begin position="589"/>
        <end position="606"/>
    </location>
</feature>
<feature type="compositionally biased region" description="Basic and acidic residues" evidence="3">
    <location>
        <begin position="3007"/>
        <end position="3018"/>
    </location>
</feature>
<dbReference type="GO" id="GO:0005634">
    <property type="term" value="C:nucleus"/>
    <property type="evidence" value="ECO:0007669"/>
    <property type="project" value="UniProtKB-SubCell"/>
</dbReference>
<dbReference type="InterPro" id="IPR002048">
    <property type="entry name" value="EF_hand_dom"/>
</dbReference>
<feature type="compositionally biased region" description="Basic and acidic residues" evidence="3">
    <location>
        <begin position="553"/>
        <end position="565"/>
    </location>
</feature>
<feature type="compositionally biased region" description="Low complexity" evidence="3">
    <location>
        <begin position="639"/>
        <end position="654"/>
    </location>
</feature>
<sequence>MMSQPTLNALNNTQDYLNQFKDLDTNHLGYLNVAQVKDYFKSQQLPEDDLIELASHSNQGRLTPEQFASVMNLSEMKKHGDVGYHSSKFSSLLRHCEEAMELVEKNRRMKVPSTGSKDTLIKAFRALEEFMKQFIQSLEDKPQDSDRSFNRSIAPSTIEKMPGTFDFDNAPSDSNSMTSDEPSMQTTSAAAAPVFLKGSSFDNDIPESPHALQHEKEPALDLPSPLPQMNDTATDFMSGGLKPISNRNLNGDDAKPNNAHENDTLRSNVLDSLRNAALNDTEMDEDDSKEREILSEEDSRERAIPSDSFSKQSSDTDSKLEPTTATSGPRDINAEEALVPLAASVATVAAAAAATPLSENSKSDSHSANPFDTTSASTHVPETFQGGLGGDSSEPFIKNAKDTEFKPEDQPSFGAEQAKLNMSNGDDEESGDRMDAAAFGTHPSLPKSDESKQFNKESKPFEREAFQGGLGGNGAEPFIKNEKNTLLKPKDQPSFGAAEHERTSKPSSADEGQTHLNDMERPQASSTSTNKGPAFVPESFQGGLGGDGTEPYIKNEKDTLLRPEDQPSFGAEQEKIRRLSEADNENESTDNLNDNESFPSFGSSLSKMGAGASGIAGAAALGLSEHRDAIDKSKDRNMASSPLDDASSHSSVSPRNVYSPSLASGNSLEDASSPSDVISNEALDSIANKVDADVKRDGLHDNSTWLDKDGVISSEALDKTADNLDAAIEDNRAPSSVSMDVPFHEDVHVLVEQNTSLPPNIGNEVDIETANNDRNRSPLSEKAAPSPAASGNNDSAAASSGLNHDYIGGSSIAPDSTSRAASVTNTAVSSNLPLDAATNAPSASLSARSLTPNDATKGISSKDSPEDDTDNKNEKPGFFKRLFGARSKSPEPASRSTTLNDSDKAASKESTSFPEDKKDIFSSPDAPITDKIHAFNVNVPQAIVNVDADSLNSNTLGERLPNAHGADSSLGSPEINANDRLETSFVIPKFDNRMNPLEFDTNANANVNTSDLMPSLEKTSGDIKEFSNNVSGKFGSSAGSPDAKNAQLSSFDAKLSGPDADLPSVDNKLDGSIKSPDVDATLPSLNADMKSPDIDKSTFDGKSSGSENVPDTEGKISSLNAGLEGPTNSGLPTTELPNLGGKFDRSINTSDVDSDVKSPSANANANLDASGLSGSLGKLSDGLEGIKSDFSGKFDDSIDSLSTGGNVPSLDADLKNSSMSFPDANARLDGSMKTPVIDGKLSSFSSDIKTPSVDIPDIDNSLKTSDLDAKAPSIENDMKSPSFNADMERPDISGSLGELSSLKDIKKDMSGEINSPMNTPDIHGGSSSLNAGLKEQNVELPGIGATLPSLDADLNTPNLNKPSFDGSFNTPDVDSKLSGVNTTVSALNVDIPNAGDRIDRSIHAPGVDMKLPGFNATPDVNIDDSNSSGSLLGKLSAGLKNLKDDISGKLEGSADAPDVDGELPNVDAKINTETDLPHIDASSSSDLKTPKLGKPSVDGKDTPTLSGKLPSLDTELKSPDIDLPNVSGKLDRSISAPDVNSDVNSSSFDADLNVNTSGLSGSLDKLSAGLRGLKDDISGKLDGSIESPHVDGKASGFGANIKGPSGDLPNISGTLDSSVETPAINEELPSLSSDIKTPSADMPHVGGKLDGPVKSPNFNGEIPSVDGDLTSPAFGANVNVDRPDLSGSLGKLSSSFRDLKDDISGKLSGDTPRADSEVPSFSADLKKPELPNVNTDLPTLDTDLSTPKVDKSALDANLPNITGKLDRSISAPDVNAGVKNPGLNSDVGVGATGVSASLGKLSGGLASLKSGISSKLDGPINTPDIDGKSPTIDANLQGSGADLHYVGDKLDGSLKTPDMEGKLPSLESNKKISDADLPNVDTDLNGSINTPDISAKLPSLEGSLKTPDVNLDTDVDASRPSLSGSLGKLSSSFKDFKKDISGKFDSSVDTPNVDENLPKLDADIKTGLPDIHKELPSLNEDLKAPQIDTPDINKDLPSLDTELKTPNANLDTTADVSRPSLSGSLGNLSSSFKDLKKDLSGKFNGSVDTPKVGTKLPSIGADMKSRDVELPDVHKELPSLETDLKTPKLEKPSLNADINTKLHAIEGGLEAPDANVDANIGAARPSVSGLGKLSSSFKDLKDSISGKFNGSADQTPQVDGELPSLSTELTDPNGKLPSLDANLSGVKLGMPSIDGKLTNYLDPPPSDVKLPALDADDLKKPDVALPNVSGKLDGSLDTPEIDSDAKLSGLNANVDMDTSSLSGSLGKLFAGLKDLQHDISGKLEGSVKSPQIDDKLPTFDASIKGSSAGLPDVSGNLDGSIKTPNIQGKLPSLGSPDMKTPHFDTELPSINGDMKTSDVNLDANADIDRPSLSVTLGKLSSSFEGLKDSFSGKISGDSPSANSELPSVNVDLDKPNVDLPGVDGKTSSLDANIKKPELKKPSLDGSLVGSLGASSIDGKLPSVDMDAKAPNVDLPQVSGKLDRSINAPGVDDDMKLPKFNANVDAETSSVSGPLGNLSASLKGFKDDISGKLDGSLESPKVEGKFATLDTNLNGPSVDLPDVGGKLDDSVRTPDYDGKLSSLDTGFNAPYVDMPAAEGKYDGSVHADLSSPKANLPNVGGKLDRSIGTPDMEARLPSIEGDLNSPKADADVDVNAERPSLSGALGKLSSSFKGLKDDITGVFSGSVDTPDADDELPSVNTDYTSSKFGLPDADLGLEGSIDTPNLSGDLSKGAELNAPHFNNLSSGHNINLNASIKTPDVQDDISGNLPSLDGNMTAPKADVDVPDLHSPNLDASVEGNASTTVPVAPPRKIGLSGSLGKIDAGLNTPKNDVDVPQADAHTDVPIAPPRSPRLSLNKLFSDAHLDGSSNRDVDGPEASSGFKGPTFSVHLNDKPALEGDLSSGLHSTASDNDDYKTHNEGPSSSFFSKPEEKMSGANTNSLMGDGDDELSQDDDQAHNTNKTTSGYAHLRTRSRTESPEDLSAMLDDIVKRRFSDTPSESDVSSSLKSDKKAREEKSTSGKSRQMDAAPVGLSAGVSEPHASVDGDRPRSFVSDSRFKELDEQQGDATEYSTPLTSPVMPNAAVVDRPSTSAAPAVPAVTLDKMDDLESDVEKQLDAMSVSVGQAPQVPAHEEDQLSSPSRTHRSSISLQSTSFHDRSAADAIKSVYDHMTSKLMTGGPKSGSGTDEDRVLKVRDGFENFNGFGVKCVSDNEDDEKHTVAPSSTFK</sequence>
<feature type="domain" description="EF-hand" evidence="4">
    <location>
        <begin position="11"/>
        <end position="46"/>
    </location>
</feature>
<feature type="region of interest" description="Disordered" evidence="3">
    <location>
        <begin position="1702"/>
        <end position="1741"/>
    </location>
</feature>
<evidence type="ECO:0000259" key="4">
    <source>
        <dbReference type="PROSITE" id="PS50222"/>
    </source>
</evidence>
<feature type="compositionally biased region" description="Basic and acidic residues" evidence="3">
    <location>
        <begin position="250"/>
        <end position="264"/>
    </location>
</feature>
<feature type="compositionally biased region" description="Polar residues" evidence="3">
    <location>
        <begin position="1100"/>
        <end position="1136"/>
    </location>
</feature>
<feature type="compositionally biased region" description="Low complexity" evidence="3">
    <location>
        <begin position="2995"/>
        <end position="3006"/>
    </location>
</feature>
<feature type="region of interest" description="Disordered" evidence="3">
    <location>
        <begin position="1054"/>
        <end position="1170"/>
    </location>
</feature>
<evidence type="ECO:0000313" key="5">
    <source>
        <dbReference type="EMBL" id="OAD07747.1"/>
    </source>
</evidence>
<feature type="region of interest" description="Disordered" evidence="3">
    <location>
        <begin position="1272"/>
        <end position="1297"/>
    </location>
</feature>
<organism evidence="5 6">
    <name type="scientific">Mucor lusitanicus CBS 277.49</name>
    <dbReference type="NCBI Taxonomy" id="747725"/>
    <lineage>
        <taxon>Eukaryota</taxon>
        <taxon>Fungi</taxon>
        <taxon>Fungi incertae sedis</taxon>
        <taxon>Mucoromycota</taxon>
        <taxon>Mucoromycotina</taxon>
        <taxon>Mucoromycetes</taxon>
        <taxon>Mucorales</taxon>
        <taxon>Mucorineae</taxon>
        <taxon>Mucoraceae</taxon>
        <taxon>Mucor</taxon>
    </lineage>
</organism>
<dbReference type="PANTHER" id="PTHR23348:SF16">
    <property type="entry name" value="LEUCINE RICH REPEAT FAMILY PROTEIN"/>
    <property type="match status" value="1"/>
</dbReference>
<feature type="compositionally biased region" description="Basic and acidic residues" evidence="3">
    <location>
        <begin position="572"/>
        <end position="581"/>
    </location>
</feature>
<feature type="region of interest" description="Disordered" evidence="3">
    <location>
        <begin position="2865"/>
        <end position="3075"/>
    </location>
</feature>
<dbReference type="InterPro" id="IPR052082">
    <property type="entry name" value="Myelin_sheath_structural"/>
</dbReference>
<feature type="compositionally biased region" description="Polar residues" evidence="3">
    <location>
        <begin position="366"/>
        <end position="380"/>
    </location>
</feature>
<name>A0A162ZTN4_MUCCL</name>
<feature type="region of interest" description="Disordered" evidence="3">
    <location>
        <begin position="1471"/>
        <end position="1538"/>
    </location>
</feature>
<feature type="compositionally biased region" description="Basic and acidic residues" evidence="3">
    <location>
        <begin position="447"/>
        <end position="465"/>
    </location>
</feature>
<reference evidence="5 6" key="1">
    <citation type="submission" date="2015-06" db="EMBL/GenBank/DDBJ databases">
        <title>Expansion of signal transduction pathways in fungi by whole-genome duplication.</title>
        <authorList>
            <consortium name="DOE Joint Genome Institute"/>
            <person name="Corrochano L.M."/>
            <person name="Kuo A."/>
            <person name="Marcet-Houben M."/>
            <person name="Polaino S."/>
            <person name="Salamov A."/>
            <person name="Villalobos J.M."/>
            <person name="Alvarez M.I."/>
            <person name="Avalos J."/>
            <person name="Benito E.P."/>
            <person name="Benoit I."/>
            <person name="Burger G."/>
            <person name="Camino L.P."/>
            <person name="Canovas D."/>
            <person name="Cerda-Olmedo E."/>
            <person name="Cheng J.-F."/>
            <person name="Dominguez A."/>
            <person name="Elias M."/>
            <person name="Eslava A.P."/>
            <person name="Glaser F."/>
            <person name="Grimwood J."/>
            <person name="Gutierrez G."/>
            <person name="Heitman J."/>
            <person name="Henrissat B."/>
            <person name="Iturriaga E.A."/>
            <person name="Lang B.F."/>
            <person name="Lavin J.L."/>
            <person name="Lee S."/>
            <person name="Li W."/>
            <person name="Lindquist E."/>
            <person name="Lopez-Garcia S."/>
            <person name="Luque E.M."/>
            <person name="Marcos A.T."/>
            <person name="Martin J."/>
            <person name="Mccluskey K."/>
            <person name="Medina H.R."/>
            <person name="Miralles-Duran A."/>
            <person name="Miyazaki A."/>
            <person name="Munoz-Torres E."/>
            <person name="Oguiza J.A."/>
            <person name="Ohm R."/>
            <person name="Olmedo M."/>
            <person name="Orejas M."/>
            <person name="Ortiz-Castellanos L."/>
            <person name="Pisabarro A.G."/>
            <person name="Rodriguez-Romero J."/>
            <person name="Ruiz-Herrera J."/>
            <person name="Ruiz-Vazquez R."/>
            <person name="Sanz C."/>
            <person name="Schackwitz W."/>
            <person name="Schmutz J."/>
            <person name="Shahriari M."/>
            <person name="Shelest E."/>
            <person name="Silva-Franco F."/>
            <person name="Soanes D."/>
            <person name="Syed K."/>
            <person name="Tagua V.G."/>
            <person name="Talbot N.J."/>
            <person name="Thon M."/>
            <person name="De Vries R.P."/>
            <person name="Wiebenga A."/>
            <person name="Yadav J.S."/>
            <person name="Braun E.L."/>
            <person name="Baker S."/>
            <person name="Garre V."/>
            <person name="Horwitz B."/>
            <person name="Torres-Martinez S."/>
            <person name="Idnurm A."/>
            <person name="Herrera-Estrella A."/>
            <person name="Gabaldon T."/>
            <person name="Grigoriev I.V."/>
        </authorList>
    </citation>
    <scope>NUCLEOTIDE SEQUENCE [LARGE SCALE GENOMIC DNA]</scope>
    <source>
        <strain evidence="5 6">CBS 277.49</strain>
    </source>
</reference>
<feature type="region of interest" description="Disordered" evidence="3">
    <location>
        <begin position="1855"/>
        <end position="1886"/>
    </location>
</feature>
<feature type="compositionally biased region" description="Basic and acidic residues" evidence="3">
    <location>
        <begin position="399"/>
        <end position="409"/>
    </location>
</feature>
<feature type="compositionally biased region" description="Polar residues" evidence="3">
    <location>
        <begin position="656"/>
        <end position="676"/>
    </location>
</feature>
<feature type="region of interest" description="Disordered" evidence="3">
    <location>
        <begin position="2394"/>
        <end position="2429"/>
    </location>
</feature>
<feature type="compositionally biased region" description="Polar residues" evidence="3">
    <location>
        <begin position="171"/>
        <end position="189"/>
    </location>
</feature>
<dbReference type="SUPFAM" id="SSF47473">
    <property type="entry name" value="EF-hand"/>
    <property type="match status" value="1"/>
</dbReference>
<feature type="compositionally biased region" description="Low complexity" evidence="3">
    <location>
        <begin position="783"/>
        <end position="801"/>
    </location>
</feature>
<feature type="region of interest" description="Disordered" evidence="3">
    <location>
        <begin position="138"/>
        <end position="335"/>
    </location>
</feature>
<feature type="compositionally biased region" description="Acidic residues" evidence="3">
    <location>
        <begin position="2944"/>
        <end position="2953"/>
    </location>
</feature>
<evidence type="ECO:0000256" key="2">
    <source>
        <dbReference type="ARBA" id="ARBA00023242"/>
    </source>
</evidence>
<feature type="compositionally biased region" description="Basic and acidic residues" evidence="3">
    <location>
        <begin position="1090"/>
        <end position="1099"/>
    </location>
</feature>
<keyword evidence="2" id="KW-0539">Nucleus</keyword>
<feature type="region of interest" description="Disordered" evidence="3">
    <location>
        <begin position="627"/>
        <end position="676"/>
    </location>
</feature>
<feature type="region of interest" description="Disordered" evidence="3">
    <location>
        <begin position="3118"/>
        <end position="3155"/>
    </location>
</feature>
<evidence type="ECO:0000256" key="3">
    <source>
        <dbReference type="SAM" id="MobiDB-lite"/>
    </source>
</evidence>